<dbReference type="Proteomes" id="UP001218188">
    <property type="component" value="Unassembled WGS sequence"/>
</dbReference>
<evidence type="ECO:0000313" key="2">
    <source>
        <dbReference type="Proteomes" id="UP001218188"/>
    </source>
</evidence>
<proteinExistence type="predicted"/>
<reference evidence="1" key="1">
    <citation type="submission" date="2023-03" db="EMBL/GenBank/DDBJ databases">
        <title>Massive genome expansion in bonnet fungi (Mycena s.s.) driven by repeated elements and novel gene families across ecological guilds.</title>
        <authorList>
            <consortium name="Lawrence Berkeley National Laboratory"/>
            <person name="Harder C.B."/>
            <person name="Miyauchi S."/>
            <person name="Viragh M."/>
            <person name="Kuo A."/>
            <person name="Thoen E."/>
            <person name="Andreopoulos B."/>
            <person name="Lu D."/>
            <person name="Skrede I."/>
            <person name="Drula E."/>
            <person name="Henrissat B."/>
            <person name="Morin E."/>
            <person name="Kohler A."/>
            <person name="Barry K."/>
            <person name="LaButti K."/>
            <person name="Morin E."/>
            <person name="Salamov A."/>
            <person name="Lipzen A."/>
            <person name="Mereny Z."/>
            <person name="Hegedus B."/>
            <person name="Baldrian P."/>
            <person name="Stursova M."/>
            <person name="Weitz H."/>
            <person name="Taylor A."/>
            <person name="Grigoriev I.V."/>
            <person name="Nagy L.G."/>
            <person name="Martin F."/>
            <person name="Kauserud H."/>
        </authorList>
    </citation>
    <scope>NUCLEOTIDE SEQUENCE</scope>
    <source>
        <strain evidence="1">CBHHK200</strain>
    </source>
</reference>
<accession>A0AAD6TAS4</accession>
<organism evidence="1 2">
    <name type="scientific">Mycena alexandri</name>
    <dbReference type="NCBI Taxonomy" id="1745969"/>
    <lineage>
        <taxon>Eukaryota</taxon>
        <taxon>Fungi</taxon>
        <taxon>Dikarya</taxon>
        <taxon>Basidiomycota</taxon>
        <taxon>Agaricomycotina</taxon>
        <taxon>Agaricomycetes</taxon>
        <taxon>Agaricomycetidae</taxon>
        <taxon>Agaricales</taxon>
        <taxon>Marasmiineae</taxon>
        <taxon>Mycenaceae</taxon>
        <taxon>Mycena</taxon>
    </lineage>
</organism>
<dbReference type="AlphaFoldDB" id="A0AAD6TAS4"/>
<keyword evidence="2" id="KW-1185">Reference proteome</keyword>
<gene>
    <name evidence="1" type="ORF">C8F04DRAFT_1176370</name>
</gene>
<sequence length="199" mass="21377">MVTGNGDPVALPILWSVTVTVGSKNSAGAWNERTPATKHGVALKHRQRFNCKHLPAARPFVKPDTDSGTPHPQAALAFPPASVHVSPHPPPSPSPLIAPLLALGGERTLNICLFLILFVELAGDLNRLWHLSQDKDLWQEKGIYLGKMVSEFTPTRPGKNNLVASLSNGHGSQLRGCLKIANGLVTVLGPLPPYNLAQY</sequence>
<evidence type="ECO:0000313" key="1">
    <source>
        <dbReference type="EMBL" id="KAJ7042197.1"/>
    </source>
</evidence>
<protein>
    <submittedName>
        <fullName evidence="1">Uncharacterized protein</fullName>
    </submittedName>
</protein>
<comment type="caution">
    <text evidence="1">The sequence shown here is derived from an EMBL/GenBank/DDBJ whole genome shotgun (WGS) entry which is preliminary data.</text>
</comment>
<name>A0AAD6TAS4_9AGAR</name>
<dbReference type="EMBL" id="JARJCM010000013">
    <property type="protein sequence ID" value="KAJ7042197.1"/>
    <property type="molecule type" value="Genomic_DNA"/>
</dbReference>